<feature type="compositionally biased region" description="Low complexity" evidence="1">
    <location>
        <begin position="987"/>
        <end position="1011"/>
    </location>
</feature>
<feature type="compositionally biased region" description="Low complexity" evidence="1">
    <location>
        <begin position="664"/>
        <end position="680"/>
    </location>
</feature>
<protein>
    <submittedName>
        <fullName evidence="2">Uncharacterized protein</fullName>
    </submittedName>
</protein>
<reference evidence="2" key="2">
    <citation type="submission" date="2023-05" db="EMBL/GenBank/DDBJ databases">
        <authorList>
            <consortium name="Lawrence Berkeley National Laboratory"/>
            <person name="Steindorff A."/>
            <person name="Hensen N."/>
            <person name="Bonometti L."/>
            <person name="Westerberg I."/>
            <person name="Brannstrom I.O."/>
            <person name="Guillou S."/>
            <person name="Cros-Aarteil S."/>
            <person name="Calhoun S."/>
            <person name="Haridas S."/>
            <person name="Kuo A."/>
            <person name="Mondo S."/>
            <person name="Pangilinan J."/>
            <person name="Riley R."/>
            <person name="Labutti K."/>
            <person name="Andreopoulos B."/>
            <person name="Lipzen A."/>
            <person name="Chen C."/>
            <person name="Yanf M."/>
            <person name="Daum C."/>
            <person name="Ng V."/>
            <person name="Clum A."/>
            <person name="Ohm R."/>
            <person name="Martin F."/>
            <person name="Silar P."/>
            <person name="Natvig D."/>
            <person name="Lalanne C."/>
            <person name="Gautier V."/>
            <person name="Ament-Velasquez S.L."/>
            <person name="Kruys A."/>
            <person name="Hutchinson M.I."/>
            <person name="Powell A.J."/>
            <person name="Barry K."/>
            <person name="Miller A.N."/>
            <person name="Grigoriev I.V."/>
            <person name="Debuchy R."/>
            <person name="Gladieux P."/>
            <person name="Thoren M.H."/>
            <person name="Johannesson H."/>
        </authorList>
    </citation>
    <scope>NUCLEOTIDE SEQUENCE</scope>
    <source>
        <strain evidence="2">PSN293</strain>
    </source>
</reference>
<feature type="region of interest" description="Disordered" evidence="1">
    <location>
        <begin position="729"/>
        <end position="772"/>
    </location>
</feature>
<evidence type="ECO:0000313" key="3">
    <source>
        <dbReference type="Proteomes" id="UP001301769"/>
    </source>
</evidence>
<gene>
    <name evidence="2" type="ORF">QBC37DRAFT_367287</name>
</gene>
<keyword evidence="3" id="KW-1185">Reference proteome</keyword>
<feature type="compositionally biased region" description="Polar residues" evidence="1">
    <location>
        <begin position="427"/>
        <end position="437"/>
    </location>
</feature>
<feature type="region of interest" description="Disordered" evidence="1">
    <location>
        <begin position="610"/>
        <end position="635"/>
    </location>
</feature>
<feature type="compositionally biased region" description="Low complexity" evidence="1">
    <location>
        <begin position="1114"/>
        <end position="1124"/>
    </location>
</feature>
<proteinExistence type="predicted"/>
<accession>A0AAN6YKP3</accession>
<feature type="compositionally biased region" description="Pro residues" evidence="1">
    <location>
        <begin position="494"/>
        <end position="505"/>
    </location>
</feature>
<feature type="compositionally biased region" description="Basic and acidic residues" evidence="1">
    <location>
        <begin position="931"/>
        <end position="961"/>
    </location>
</feature>
<feature type="compositionally biased region" description="Low complexity" evidence="1">
    <location>
        <begin position="388"/>
        <end position="402"/>
    </location>
</feature>
<feature type="region of interest" description="Disordered" evidence="1">
    <location>
        <begin position="145"/>
        <end position="277"/>
    </location>
</feature>
<feature type="compositionally biased region" description="Basic and acidic residues" evidence="1">
    <location>
        <begin position="1034"/>
        <end position="1045"/>
    </location>
</feature>
<feature type="compositionally biased region" description="Polar residues" evidence="1">
    <location>
        <begin position="794"/>
        <end position="803"/>
    </location>
</feature>
<sequence length="1211" mass="128513">MLQVLQPTPPTCSFEDCSSSTTDSCGFGPGVTASEYCDQLDIANFFLEMAVKRPFSLQDEASTLTLVNSNNDLKMRGGMSTAEMAPLPPTPQLTQVKSEPFSPPPPSDVEVYEKRPLPALPNKRHSGSSTLSKELDAAFATPHRSADFFEGDDDDAQPPPPPQQQQQQQQQQHPAGSAAQSDDMSWEETEIRVVLDPPIEGGDSIKPYLAPQTVGGTSDMPSRNSPSRQSEIHSPQPKLSMQKLFRLTGSGPKALNTSAPQAFVPPASSTPSGHNSGHKIKQLMGVDVAPRESSSSEFLRRARWSHQDDDVFASDQDIDISEGCFLDSEDESESEDLALAVPPTSAPIIVSREQSPIPAPLVINKAHLYDVDDPLVRPNSSAGERRLGLGSSHQHQYSSSSSLHYREDLYHRTASQLSRPNNNNNNHWRSSGSTTGISPPATRESHGSSSFGSGSQLIKPIDSEKPLPSPPSTASGRIPDTPATSTWSSSPGLPSGPSPASPEPSPSVTSHPQTRPRKRATSTGAFGNIGPQKWQNWQQHRQSQQQQQQPTSSPQKSKHPKVKIPYDPATDPHPGIRIILPYELEEEEFPVSSPTKSQHRASLVSNLLKRISGSPTSPYGQTHGHKKRPSEPTTPTWLVAGGNSLGLTRLDTLALSPTSNPRSPTSAAAATIPISGAAGAETGKQQTLPAPPSGQAVVPTIPPQTNKIITKVSGFSVQAENQTRQVQQIQAQPQNQVTAQHETPAVQSPRLPLPQPSPLAGNQRSSFSISEPPSPILSSLASLGHFNLSSGALGSFNLGNPFNSKDREDRARERERERSASRDGGGGSGRSMSSLGFRSPPRSTSNPFQGAGSQLSGKEGSGSGSGLRKTMADRSTLFAQKTGELVGLVGQVGKTTISKSVLLGKRLGSSGSNTGFEKEKDGPDTPGIAGFEKEDKDQIQEKETDKDKARKEKGEKWREDIKSKIRVLDDGGRLLYGPDFEAGSGSGTLAEAGTTTTTTSTNVLIPLGSPGLSPPERPERSPIVPDAEVGEFNQFRRTETLEPKVDTVTGTAGREEQGTGTKDTPTSSNTPQSPPPPPVPPRSKARPISGIGFNSQTSALASIGFGSTGGNGSASGSRPGSSRGIMRDGAQGGSRPGSSRANREGLGSRDAPVVMPHLGFSKFSAGNESPALILVLPDLTPNGPDLRNLVVVYIQAYPPSPNINYSTIGGA</sequence>
<evidence type="ECO:0000256" key="1">
    <source>
        <dbReference type="SAM" id="MobiDB-lite"/>
    </source>
</evidence>
<feature type="region of interest" description="Disordered" evidence="1">
    <location>
        <begin position="377"/>
        <end position="402"/>
    </location>
</feature>
<dbReference type="AlphaFoldDB" id="A0AAN6YKP3"/>
<feature type="region of interest" description="Disordered" evidence="1">
    <location>
        <begin position="979"/>
        <end position="1150"/>
    </location>
</feature>
<comment type="caution">
    <text evidence="2">The sequence shown here is derived from an EMBL/GenBank/DDBJ whole genome shotgun (WGS) entry which is preliminary data.</text>
</comment>
<feature type="compositionally biased region" description="Low complexity" evidence="1">
    <location>
        <begin position="729"/>
        <end position="740"/>
    </location>
</feature>
<feature type="region of interest" description="Disordered" evidence="1">
    <location>
        <begin position="794"/>
        <end position="869"/>
    </location>
</feature>
<feature type="compositionally biased region" description="Polar residues" evidence="1">
    <location>
        <begin position="832"/>
        <end position="848"/>
    </location>
</feature>
<feature type="region of interest" description="Disordered" evidence="1">
    <location>
        <begin position="415"/>
        <end position="575"/>
    </location>
</feature>
<feature type="compositionally biased region" description="Low complexity" evidence="1">
    <location>
        <begin position="484"/>
        <end position="493"/>
    </location>
</feature>
<name>A0AAN6YKP3_9PEZI</name>
<dbReference type="EMBL" id="MU858045">
    <property type="protein sequence ID" value="KAK4220275.1"/>
    <property type="molecule type" value="Genomic_DNA"/>
</dbReference>
<feature type="compositionally biased region" description="Basic and acidic residues" evidence="1">
    <location>
        <begin position="804"/>
        <end position="821"/>
    </location>
</feature>
<feature type="region of interest" description="Disordered" evidence="1">
    <location>
        <begin position="905"/>
        <end position="961"/>
    </location>
</feature>
<evidence type="ECO:0000313" key="2">
    <source>
        <dbReference type="EMBL" id="KAK4220275.1"/>
    </source>
</evidence>
<reference evidence="2" key="1">
    <citation type="journal article" date="2023" name="Mol. Phylogenet. Evol.">
        <title>Genome-scale phylogeny and comparative genomics of the fungal order Sordariales.</title>
        <authorList>
            <person name="Hensen N."/>
            <person name="Bonometti L."/>
            <person name="Westerberg I."/>
            <person name="Brannstrom I.O."/>
            <person name="Guillou S."/>
            <person name="Cros-Aarteil S."/>
            <person name="Calhoun S."/>
            <person name="Haridas S."/>
            <person name="Kuo A."/>
            <person name="Mondo S."/>
            <person name="Pangilinan J."/>
            <person name="Riley R."/>
            <person name="LaButti K."/>
            <person name="Andreopoulos B."/>
            <person name="Lipzen A."/>
            <person name="Chen C."/>
            <person name="Yan M."/>
            <person name="Daum C."/>
            <person name="Ng V."/>
            <person name="Clum A."/>
            <person name="Steindorff A."/>
            <person name="Ohm R.A."/>
            <person name="Martin F."/>
            <person name="Silar P."/>
            <person name="Natvig D.O."/>
            <person name="Lalanne C."/>
            <person name="Gautier V."/>
            <person name="Ament-Velasquez S.L."/>
            <person name="Kruys A."/>
            <person name="Hutchinson M.I."/>
            <person name="Powell A.J."/>
            <person name="Barry K."/>
            <person name="Miller A.N."/>
            <person name="Grigoriev I.V."/>
            <person name="Debuchy R."/>
            <person name="Gladieux P."/>
            <person name="Hiltunen Thoren M."/>
            <person name="Johannesson H."/>
        </authorList>
    </citation>
    <scope>NUCLEOTIDE SEQUENCE</scope>
    <source>
        <strain evidence="2">PSN293</strain>
    </source>
</reference>
<feature type="compositionally biased region" description="Polar residues" evidence="1">
    <location>
        <begin position="214"/>
        <end position="239"/>
    </location>
</feature>
<feature type="compositionally biased region" description="Pro residues" evidence="1">
    <location>
        <begin position="1072"/>
        <end position="1081"/>
    </location>
</feature>
<organism evidence="2 3">
    <name type="scientific">Rhypophila decipiens</name>
    <dbReference type="NCBI Taxonomy" id="261697"/>
    <lineage>
        <taxon>Eukaryota</taxon>
        <taxon>Fungi</taxon>
        <taxon>Dikarya</taxon>
        <taxon>Ascomycota</taxon>
        <taxon>Pezizomycotina</taxon>
        <taxon>Sordariomycetes</taxon>
        <taxon>Sordariomycetidae</taxon>
        <taxon>Sordariales</taxon>
        <taxon>Naviculisporaceae</taxon>
        <taxon>Rhypophila</taxon>
    </lineage>
</organism>
<dbReference type="Proteomes" id="UP001301769">
    <property type="component" value="Unassembled WGS sequence"/>
</dbReference>
<feature type="compositionally biased region" description="Low complexity" evidence="1">
    <location>
        <begin position="531"/>
        <end position="555"/>
    </location>
</feature>
<feature type="region of interest" description="Disordered" evidence="1">
    <location>
        <begin position="76"/>
        <end position="112"/>
    </location>
</feature>
<feature type="region of interest" description="Disordered" evidence="1">
    <location>
        <begin position="654"/>
        <end position="701"/>
    </location>
</feature>